<feature type="transmembrane region" description="Helical" evidence="1">
    <location>
        <begin position="26"/>
        <end position="44"/>
    </location>
</feature>
<feature type="transmembrane region" description="Helical" evidence="1">
    <location>
        <begin position="205"/>
        <end position="224"/>
    </location>
</feature>
<keyword evidence="1" id="KW-0812">Transmembrane</keyword>
<evidence type="ECO:0000259" key="2">
    <source>
        <dbReference type="Pfam" id="PF00892"/>
    </source>
</evidence>
<evidence type="ECO:0000313" key="4">
    <source>
        <dbReference type="Proteomes" id="UP000036958"/>
    </source>
</evidence>
<feature type="transmembrane region" description="Helical" evidence="1">
    <location>
        <begin position="118"/>
        <end position="138"/>
    </location>
</feature>
<dbReference type="OrthoDB" id="1117406at2"/>
<proteinExistence type="predicted"/>
<keyword evidence="1" id="KW-0472">Membrane</keyword>
<dbReference type="EMBL" id="LGIA01000024">
    <property type="protein sequence ID" value="KOH46578.1"/>
    <property type="molecule type" value="Genomic_DNA"/>
</dbReference>
<feature type="transmembrane region" description="Helical" evidence="1">
    <location>
        <begin position="145"/>
        <end position="165"/>
    </location>
</feature>
<dbReference type="InterPro" id="IPR000620">
    <property type="entry name" value="EamA_dom"/>
</dbReference>
<feature type="transmembrane region" description="Helical" evidence="1">
    <location>
        <begin position="267"/>
        <end position="284"/>
    </location>
</feature>
<keyword evidence="1" id="KW-1133">Transmembrane helix</keyword>
<sequence length="319" mass="35439">MNFCHDLYQIPALSYLYRMKSDRFKGYLFAAIATIAFSNIYIFSKAALNEVHLAQFGVYWFFIAMVLSVAWLFKTGSHRAIAHLSKRQWLILGLLGILEILTTTSFFLSIQIIPDPAVTSFIGNLFPVILTGMGIVFLHERFTWLESFGAILALIGAFIISYQGGTTLADLFIPGTGVVLINAIFAATASLVVKMNVKTMTPELLITNRVVWLFTFSLIMFFVYEQSFVIPARALVNIAIGATLGPFLAILMIYYSFRYIEVSKSSIVQSLKGVFVLLGSYLYFHTLPLTHQLIGGGITIVGVLIISVSKARLGQKKQA</sequence>
<dbReference type="Proteomes" id="UP000036958">
    <property type="component" value="Unassembled WGS sequence"/>
</dbReference>
<feature type="transmembrane region" description="Helical" evidence="1">
    <location>
        <begin position="89"/>
        <end position="112"/>
    </location>
</feature>
<dbReference type="RefSeq" id="WP_157624382.1">
    <property type="nucleotide sequence ID" value="NZ_LGIA01000024.1"/>
</dbReference>
<gene>
    <name evidence="3" type="ORF">NC99_05550</name>
</gene>
<comment type="caution">
    <text evidence="3">The sequence shown here is derived from an EMBL/GenBank/DDBJ whole genome shotgun (WGS) entry which is preliminary data.</text>
</comment>
<evidence type="ECO:0000313" key="3">
    <source>
        <dbReference type="EMBL" id="KOH46578.1"/>
    </source>
</evidence>
<dbReference type="STRING" id="1409788.NC99_05550"/>
<dbReference type="PANTHER" id="PTHR22911:SF137">
    <property type="entry name" value="SOLUTE CARRIER FAMILY 35 MEMBER G2-RELATED"/>
    <property type="match status" value="1"/>
</dbReference>
<dbReference type="PANTHER" id="PTHR22911">
    <property type="entry name" value="ACYL-MALONYL CONDENSING ENZYME-RELATED"/>
    <property type="match status" value="1"/>
</dbReference>
<feature type="transmembrane region" description="Helical" evidence="1">
    <location>
        <begin position="290"/>
        <end position="308"/>
    </location>
</feature>
<keyword evidence="4" id="KW-1185">Reference proteome</keyword>
<feature type="domain" description="EamA" evidence="2">
    <location>
        <begin position="25"/>
        <end position="161"/>
    </location>
</feature>
<dbReference type="GO" id="GO:0016020">
    <property type="term" value="C:membrane"/>
    <property type="evidence" value="ECO:0007669"/>
    <property type="project" value="InterPro"/>
</dbReference>
<feature type="transmembrane region" description="Helical" evidence="1">
    <location>
        <begin position="171"/>
        <end position="193"/>
    </location>
</feature>
<dbReference type="AlphaFoldDB" id="A0A0L8VDY2"/>
<accession>A0A0L8VDY2</accession>
<feature type="domain" description="EamA" evidence="2">
    <location>
        <begin position="177"/>
        <end position="307"/>
    </location>
</feature>
<name>A0A0L8VDY2_9BACT</name>
<feature type="transmembrane region" description="Helical" evidence="1">
    <location>
        <begin position="230"/>
        <end position="255"/>
    </location>
</feature>
<protein>
    <recommendedName>
        <fullName evidence="2">EamA domain-containing protein</fullName>
    </recommendedName>
</protein>
<dbReference type="InterPro" id="IPR037185">
    <property type="entry name" value="EmrE-like"/>
</dbReference>
<evidence type="ECO:0000256" key="1">
    <source>
        <dbReference type="SAM" id="Phobius"/>
    </source>
</evidence>
<dbReference type="Pfam" id="PF00892">
    <property type="entry name" value="EamA"/>
    <property type="match status" value="2"/>
</dbReference>
<feature type="transmembrane region" description="Helical" evidence="1">
    <location>
        <begin position="56"/>
        <end position="73"/>
    </location>
</feature>
<dbReference type="SUPFAM" id="SSF103481">
    <property type="entry name" value="Multidrug resistance efflux transporter EmrE"/>
    <property type="match status" value="2"/>
</dbReference>
<reference evidence="4" key="1">
    <citation type="submission" date="2015-07" db="EMBL/GenBank/DDBJ databases">
        <title>Genome sequencing of Sunxiuqinia dokdonensis strain SK.</title>
        <authorList>
            <person name="Ahn S."/>
            <person name="Kim B.-C."/>
        </authorList>
    </citation>
    <scope>NUCLEOTIDE SEQUENCE [LARGE SCALE GENOMIC DNA]</scope>
    <source>
        <strain evidence="4">SK</strain>
    </source>
</reference>
<organism evidence="3 4">
    <name type="scientific">Sunxiuqinia dokdonensis</name>
    <dbReference type="NCBI Taxonomy" id="1409788"/>
    <lineage>
        <taxon>Bacteria</taxon>
        <taxon>Pseudomonadati</taxon>
        <taxon>Bacteroidota</taxon>
        <taxon>Bacteroidia</taxon>
        <taxon>Marinilabiliales</taxon>
        <taxon>Prolixibacteraceae</taxon>
        <taxon>Sunxiuqinia</taxon>
    </lineage>
</organism>